<dbReference type="RefSeq" id="WP_093010012.1">
    <property type="nucleotide sequence ID" value="NZ_FOXV01000003.1"/>
</dbReference>
<keyword evidence="2" id="KW-1185">Reference proteome</keyword>
<organism evidence="1 2">
    <name type="scientific">Roseivivax halotolerans</name>
    <dbReference type="NCBI Taxonomy" id="93684"/>
    <lineage>
        <taxon>Bacteria</taxon>
        <taxon>Pseudomonadati</taxon>
        <taxon>Pseudomonadota</taxon>
        <taxon>Alphaproteobacteria</taxon>
        <taxon>Rhodobacterales</taxon>
        <taxon>Roseobacteraceae</taxon>
        <taxon>Roseivivax</taxon>
    </lineage>
</organism>
<gene>
    <name evidence="1" type="ORF">SAMN05421853_103312</name>
</gene>
<accession>A0A1I5XDW4</accession>
<evidence type="ECO:0000313" key="2">
    <source>
        <dbReference type="Proteomes" id="UP000243106"/>
    </source>
</evidence>
<protein>
    <submittedName>
        <fullName evidence="1">Uncharacterized protein</fullName>
    </submittedName>
</protein>
<proteinExistence type="predicted"/>
<sequence length="83" mass="8680">MEQLVFLAFGLMALPEDDKRAHFLAGRAITEIGQADGLDPLEACGVTLLAGVAKEMADIRGPGDASLRDGLATVAGCGITYRF</sequence>
<reference evidence="2" key="1">
    <citation type="submission" date="2016-10" db="EMBL/GenBank/DDBJ databases">
        <authorList>
            <person name="Varghese N."/>
            <person name="Submissions S."/>
        </authorList>
    </citation>
    <scope>NUCLEOTIDE SEQUENCE [LARGE SCALE GENOMIC DNA]</scope>
    <source>
        <strain evidence="2">JCM 10271</strain>
    </source>
</reference>
<dbReference type="AlphaFoldDB" id="A0A1I5XDW4"/>
<dbReference type="EMBL" id="FOXV01000003">
    <property type="protein sequence ID" value="SFQ29847.1"/>
    <property type="molecule type" value="Genomic_DNA"/>
</dbReference>
<name>A0A1I5XDW4_9RHOB</name>
<evidence type="ECO:0000313" key="1">
    <source>
        <dbReference type="EMBL" id="SFQ29847.1"/>
    </source>
</evidence>
<dbReference type="Proteomes" id="UP000243106">
    <property type="component" value="Unassembled WGS sequence"/>
</dbReference>